<dbReference type="InterPro" id="IPR032466">
    <property type="entry name" value="Metal_Hydrolase"/>
</dbReference>
<organism evidence="3 4">
    <name type="scientific">Streptantibioticus silvisoli</name>
    <dbReference type="NCBI Taxonomy" id="2705255"/>
    <lineage>
        <taxon>Bacteria</taxon>
        <taxon>Bacillati</taxon>
        <taxon>Actinomycetota</taxon>
        <taxon>Actinomycetes</taxon>
        <taxon>Kitasatosporales</taxon>
        <taxon>Streptomycetaceae</taxon>
        <taxon>Streptantibioticus</taxon>
    </lineage>
</organism>
<dbReference type="Proteomes" id="UP001156398">
    <property type="component" value="Unassembled WGS sequence"/>
</dbReference>
<evidence type="ECO:0000313" key="4">
    <source>
        <dbReference type="Proteomes" id="UP001156398"/>
    </source>
</evidence>
<keyword evidence="4" id="KW-1185">Reference proteome</keyword>
<dbReference type="Pfam" id="PF04909">
    <property type="entry name" value="Amidohydro_2"/>
    <property type="match status" value="1"/>
</dbReference>
<dbReference type="InterPro" id="IPR032465">
    <property type="entry name" value="ACMSD"/>
</dbReference>
<dbReference type="RefSeq" id="WP_271323785.1">
    <property type="nucleotide sequence ID" value="NZ_JAAGKO020000027.1"/>
</dbReference>
<gene>
    <name evidence="3" type="ORF">POF43_019080</name>
</gene>
<evidence type="ECO:0000256" key="1">
    <source>
        <dbReference type="ARBA" id="ARBA00023239"/>
    </source>
</evidence>
<comment type="caution">
    <text evidence="3">The sequence shown here is derived from an EMBL/GenBank/DDBJ whole genome shotgun (WGS) entry which is preliminary data.</text>
</comment>
<name>A0ABT6W230_9ACTN</name>
<sequence>MARTEKRRVIAVEEHFATEQYWREIEDLAVAPGEEIEQEFVLNFPKNPRMRLRLSDIPTRLSEMDTAGVDLSVLSLNPPGVQLYADAARATELARGMNDTLADIIRRHPGRFAGLGAVAPQDPEAAAAEVSRVMGTPGFGGILIGSHTHGHYLDEPEMEPLLAALEREDATLYLHPRSPSPQMLAPFRDYGMVAALWGFQAEVGTHAIRLILSGTLDRHPNLKIVLGHLGEGLPFWLWRLDNIHEKTYRWAGDLLGMAELELKPSEYVLRNFTFTTSGMCDPDVFAYTLGKVGAERLMFAVDYPYEDSHVATAFLDALDLTDEQRALVSHANAERLFRVPGTATRE</sequence>
<dbReference type="Gene3D" id="3.20.20.140">
    <property type="entry name" value="Metal-dependent hydrolases"/>
    <property type="match status" value="1"/>
</dbReference>
<accession>A0ABT6W230</accession>
<feature type="domain" description="Amidohydrolase-related" evidence="2">
    <location>
        <begin position="78"/>
        <end position="338"/>
    </location>
</feature>
<dbReference type="PANTHER" id="PTHR21240:SF30">
    <property type="entry name" value="AMIDOHYDROLASE-RELATED DOMAIN-CONTAINING PROTEIN-RELATED"/>
    <property type="match status" value="1"/>
</dbReference>
<proteinExistence type="predicted"/>
<dbReference type="InterPro" id="IPR006680">
    <property type="entry name" value="Amidohydro-rel"/>
</dbReference>
<dbReference type="EMBL" id="JAAGKO020000027">
    <property type="protein sequence ID" value="MDI5964800.1"/>
    <property type="molecule type" value="Genomic_DNA"/>
</dbReference>
<keyword evidence="1" id="KW-0456">Lyase</keyword>
<protein>
    <submittedName>
        <fullName evidence="3">Amidohydrolase family protein</fullName>
    </submittedName>
</protein>
<dbReference type="PANTHER" id="PTHR21240">
    <property type="entry name" value="2-AMINO-3-CARBOXYLMUCONATE-6-SEMIALDEHYDE DECARBOXYLASE"/>
    <property type="match status" value="1"/>
</dbReference>
<evidence type="ECO:0000259" key="2">
    <source>
        <dbReference type="Pfam" id="PF04909"/>
    </source>
</evidence>
<evidence type="ECO:0000313" key="3">
    <source>
        <dbReference type="EMBL" id="MDI5964800.1"/>
    </source>
</evidence>
<dbReference type="SUPFAM" id="SSF51556">
    <property type="entry name" value="Metallo-dependent hydrolases"/>
    <property type="match status" value="1"/>
</dbReference>
<reference evidence="3 4" key="1">
    <citation type="submission" date="2023-05" db="EMBL/GenBank/DDBJ databases">
        <title>Streptantibioticus silvisoli sp. nov., acidotolerant actinomycetes 1 from pine litter.</title>
        <authorList>
            <person name="Swiecimska M."/>
            <person name="Golinska P."/>
            <person name="Sangal V."/>
            <person name="Wachnowicz B."/>
            <person name="Goodfellow M."/>
        </authorList>
    </citation>
    <scope>NUCLEOTIDE SEQUENCE [LARGE SCALE GENOMIC DNA]</scope>
    <source>
        <strain evidence="3 4">SL54</strain>
    </source>
</reference>